<feature type="non-terminal residue" evidence="1">
    <location>
        <position position="279"/>
    </location>
</feature>
<comment type="caution">
    <text evidence="1">The sequence shown here is derived from an EMBL/GenBank/DDBJ whole genome shotgun (WGS) entry which is preliminary data.</text>
</comment>
<accession>A0A0F8VTK8</accession>
<dbReference type="EMBL" id="LAZR01069455">
    <property type="protein sequence ID" value="KKK47672.1"/>
    <property type="molecule type" value="Genomic_DNA"/>
</dbReference>
<evidence type="ECO:0000313" key="1">
    <source>
        <dbReference type="EMBL" id="KKK47672.1"/>
    </source>
</evidence>
<proteinExistence type="predicted"/>
<dbReference type="AlphaFoldDB" id="A0A0F8VTK8"/>
<gene>
    <name evidence="1" type="ORF">LCGC14_3152810</name>
</gene>
<reference evidence="1" key="1">
    <citation type="journal article" date="2015" name="Nature">
        <title>Complex archaea that bridge the gap between prokaryotes and eukaryotes.</title>
        <authorList>
            <person name="Spang A."/>
            <person name="Saw J.H."/>
            <person name="Jorgensen S.L."/>
            <person name="Zaremba-Niedzwiedzka K."/>
            <person name="Martijn J."/>
            <person name="Lind A.E."/>
            <person name="van Eijk R."/>
            <person name="Schleper C."/>
            <person name="Guy L."/>
            <person name="Ettema T.J."/>
        </authorList>
    </citation>
    <scope>NUCLEOTIDE SEQUENCE</scope>
</reference>
<protein>
    <submittedName>
        <fullName evidence="1">Uncharacterized protein</fullName>
    </submittedName>
</protein>
<sequence>MYLFSLIEISFFSSFIDEVTKSISLLKPPPCSAESAKKLSVLFNSLRPFLNDNIIFPKTSSVILTESPKKDKGIPKFDDFNKNKNPSFSKFFDDSEVHNTMVLPSWFKTRAELWLSEEISDEKFNLFLNSAIGAIDCKENFEMIIKINGNPSCVKPETVEKLIERGWGMKKPKSTVQKLELKPTKNTTYYSTYFSLYDQGGVRLDDSLFSLYINASRKDFGLIELESDDVLILVQDFLNVTVFNQVITLNRIAEYNIIITIFELQIRHLARISSNVSIS</sequence>
<organism evidence="1">
    <name type="scientific">marine sediment metagenome</name>
    <dbReference type="NCBI Taxonomy" id="412755"/>
    <lineage>
        <taxon>unclassified sequences</taxon>
        <taxon>metagenomes</taxon>
        <taxon>ecological metagenomes</taxon>
    </lineage>
</organism>
<name>A0A0F8VTK8_9ZZZZ</name>